<evidence type="ECO:0000256" key="1">
    <source>
        <dbReference type="SAM" id="SignalP"/>
    </source>
</evidence>
<evidence type="ECO:0000313" key="2">
    <source>
        <dbReference type="EMBL" id="KOO30668.1"/>
    </source>
</evidence>
<name>A0A0M0JX05_9EUKA</name>
<comment type="caution">
    <text evidence="2">The sequence shown here is derived from an EMBL/GenBank/DDBJ whole genome shotgun (WGS) entry which is preliminary data.</text>
</comment>
<gene>
    <name evidence="2" type="ORF">Ctob_005822</name>
</gene>
<sequence>MMRPFSILLLFLCSMLASVGCATERDDGENLIHSAEVDMSKLNEYLQADKENEINVESLYADLQSRFNAVKREWQRADVERQAMRRALTEARKNVETVSTQNRRMSSLLKAVRLEQQRLSKAKETVMQALAMDESLDLSDNDTLTST</sequence>
<reference evidence="3" key="1">
    <citation type="journal article" date="2015" name="PLoS Genet.">
        <title>Genome Sequence and Transcriptome Analyses of Chrysochromulina tobin: Metabolic Tools for Enhanced Algal Fitness in the Prominent Order Prymnesiales (Haptophyceae).</title>
        <authorList>
            <person name="Hovde B.T."/>
            <person name="Deodato C.R."/>
            <person name="Hunsperger H.M."/>
            <person name="Ryken S.A."/>
            <person name="Yost W."/>
            <person name="Jha R.K."/>
            <person name="Patterson J."/>
            <person name="Monnat R.J. Jr."/>
            <person name="Barlow S.B."/>
            <person name="Starkenburg S.R."/>
            <person name="Cattolico R.A."/>
        </authorList>
    </citation>
    <scope>NUCLEOTIDE SEQUENCE</scope>
    <source>
        <strain evidence="3">CCMP291</strain>
    </source>
</reference>
<protein>
    <submittedName>
        <fullName evidence="2">Uncharacterized protein</fullName>
    </submittedName>
</protein>
<evidence type="ECO:0000313" key="3">
    <source>
        <dbReference type="Proteomes" id="UP000037460"/>
    </source>
</evidence>
<feature type="signal peptide" evidence="1">
    <location>
        <begin position="1"/>
        <end position="22"/>
    </location>
</feature>
<dbReference type="PROSITE" id="PS51257">
    <property type="entry name" value="PROKAR_LIPOPROTEIN"/>
    <property type="match status" value="1"/>
</dbReference>
<dbReference type="Proteomes" id="UP000037460">
    <property type="component" value="Unassembled WGS sequence"/>
</dbReference>
<feature type="chain" id="PRO_5005602167" evidence="1">
    <location>
        <begin position="23"/>
        <end position="147"/>
    </location>
</feature>
<dbReference type="AlphaFoldDB" id="A0A0M0JX05"/>
<dbReference type="EMBL" id="JWZX01002184">
    <property type="protein sequence ID" value="KOO30668.1"/>
    <property type="molecule type" value="Genomic_DNA"/>
</dbReference>
<organism evidence="2 3">
    <name type="scientific">Chrysochromulina tobinii</name>
    <dbReference type="NCBI Taxonomy" id="1460289"/>
    <lineage>
        <taxon>Eukaryota</taxon>
        <taxon>Haptista</taxon>
        <taxon>Haptophyta</taxon>
        <taxon>Prymnesiophyceae</taxon>
        <taxon>Prymnesiales</taxon>
        <taxon>Chrysochromulinaceae</taxon>
        <taxon>Chrysochromulina</taxon>
    </lineage>
</organism>
<accession>A0A0M0JX05</accession>
<keyword evidence="3" id="KW-1185">Reference proteome</keyword>
<keyword evidence="1" id="KW-0732">Signal</keyword>
<proteinExistence type="predicted"/>